<dbReference type="Pfam" id="PF20484">
    <property type="entry name" value="DUF6723"/>
    <property type="match status" value="1"/>
</dbReference>
<evidence type="ECO:0000313" key="2">
    <source>
        <dbReference type="Proteomes" id="UP000054683"/>
    </source>
</evidence>
<dbReference type="InterPro" id="IPR046569">
    <property type="entry name" value="DUF6723"/>
</dbReference>
<dbReference type="EMBL" id="FCOK02000023">
    <property type="protein sequence ID" value="SAL38260.1"/>
    <property type="molecule type" value="Genomic_DNA"/>
</dbReference>
<accession>A0A158H3B4</accession>
<dbReference type="Proteomes" id="UP000054683">
    <property type="component" value="Unassembled WGS sequence"/>
</dbReference>
<evidence type="ECO:0000313" key="1">
    <source>
        <dbReference type="EMBL" id="SAL38260.1"/>
    </source>
</evidence>
<name>A0A158H3B4_9BURK</name>
<organism evidence="1 2">
    <name type="scientific">Caballeronia udeis</name>
    <dbReference type="NCBI Taxonomy" id="1232866"/>
    <lineage>
        <taxon>Bacteria</taxon>
        <taxon>Pseudomonadati</taxon>
        <taxon>Pseudomonadota</taxon>
        <taxon>Betaproteobacteria</taxon>
        <taxon>Burkholderiales</taxon>
        <taxon>Burkholderiaceae</taxon>
        <taxon>Caballeronia</taxon>
    </lineage>
</organism>
<sequence length="95" mass="10567">MAKGPRKNFTQFKAVLQPAIQGRSLADFRIYASYRGVPGQFYGTLKVVRLTDKRILFPFEGCPEMGPFVDPQSAVDAAQRYGEQLASGDLQNPEL</sequence>
<gene>
    <name evidence="1" type="ORF">AWB69_03745</name>
</gene>
<reference evidence="1 2" key="1">
    <citation type="submission" date="2016-01" db="EMBL/GenBank/DDBJ databases">
        <authorList>
            <person name="Oliw E.H."/>
        </authorList>
    </citation>
    <scope>NUCLEOTIDE SEQUENCE [LARGE SCALE GENOMIC DNA]</scope>
    <source>
        <strain evidence="1">LMG 27134</strain>
    </source>
</reference>
<proteinExistence type="predicted"/>
<dbReference type="RefSeq" id="WP_063977846.1">
    <property type="nucleotide sequence ID" value="NZ_FCOK02000023.1"/>
</dbReference>
<protein>
    <submittedName>
        <fullName evidence="1">Uncharacterized protein</fullName>
    </submittedName>
</protein>
<dbReference type="AlphaFoldDB" id="A0A158H3B4"/>